<sequence>MSYPVTNPSAPRQGRKNSILAVVLIIPLVLALAVGIGVGVLMNRPGGNLGSSSEPWEEKTIQADHYSADVLDGKFHIESTSLTRGPVDQDGADTLLVTLTMTNNTDDPEFVMLHIPRLFQNGIDLDLANLDPNEHPDIVSEMNDDMIRPGDTTTIVVGYKYLKVGEPVVFATELSEGEHYYDFPNIVVQPS</sequence>
<protein>
    <submittedName>
        <fullName evidence="4">DUF5067 domain-containing protein</fullName>
    </submittedName>
</protein>
<gene>
    <name evidence="4" type="ORF">HXK09_01340</name>
</gene>
<keyword evidence="2" id="KW-0472">Membrane</keyword>
<evidence type="ECO:0000256" key="1">
    <source>
        <dbReference type="ARBA" id="ARBA00022729"/>
    </source>
</evidence>
<comment type="caution">
    <text evidence="4">The sequence shown here is derived from an EMBL/GenBank/DDBJ whole genome shotgun (WGS) entry which is preliminary data.</text>
</comment>
<keyword evidence="1" id="KW-0732">Signal</keyword>
<evidence type="ECO:0000259" key="3">
    <source>
        <dbReference type="Pfam" id="PF16729"/>
    </source>
</evidence>
<evidence type="ECO:0000256" key="2">
    <source>
        <dbReference type="SAM" id="Phobius"/>
    </source>
</evidence>
<dbReference type="Proteomes" id="UP000759246">
    <property type="component" value="Unassembled WGS sequence"/>
</dbReference>
<feature type="domain" description="DUF5067" evidence="3">
    <location>
        <begin position="57"/>
        <end position="160"/>
    </location>
</feature>
<dbReference type="AlphaFoldDB" id="A0A929RNM4"/>
<evidence type="ECO:0000313" key="4">
    <source>
        <dbReference type="EMBL" id="MBF0965811.1"/>
    </source>
</evidence>
<dbReference type="Gene3D" id="2.60.40.1240">
    <property type="match status" value="1"/>
</dbReference>
<dbReference type="InterPro" id="IPR031989">
    <property type="entry name" value="DUF5067"/>
</dbReference>
<dbReference type="OrthoDB" id="5192621at2"/>
<proteinExistence type="predicted"/>
<keyword evidence="2" id="KW-0812">Transmembrane</keyword>
<reference evidence="4" key="1">
    <citation type="submission" date="2020-04" db="EMBL/GenBank/DDBJ databases">
        <title>Deep metagenomics examines the oral microbiome during advanced dental caries in children, revealing novel taxa and co-occurrences with host molecules.</title>
        <authorList>
            <person name="Baker J.L."/>
            <person name="Morton J.T."/>
            <person name="Dinis M."/>
            <person name="Alvarez R."/>
            <person name="Tran N.C."/>
            <person name="Knight R."/>
            <person name="Edlund A."/>
        </authorList>
    </citation>
    <scope>NUCLEOTIDE SEQUENCE</scope>
    <source>
        <strain evidence="4">JCVI_30_bin.13</strain>
    </source>
</reference>
<dbReference type="EMBL" id="JABZGF010000014">
    <property type="protein sequence ID" value="MBF0965811.1"/>
    <property type="molecule type" value="Genomic_DNA"/>
</dbReference>
<keyword evidence="2" id="KW-1133">Transmembrane helix</keyword>
<feature type="transmembrane region" description="Helical" evidence="2">
    <location>
        <begin position="20"/>
        <end position="42"/>
    </location>
</feature>
<name>A0A929RNM4_9ACTO</name>
<dbReference type="InterPro" id="IPR029050">
    <property type="entry name" value="Immunoprotect_excell_Ig-like"/>
</dbReference>
<dbReference type="Pfam" id="PF16729">
    <property type="entry name" value="DUF5067"/>
    <property type="match status" value="1"/>
</dbReference>
<dbReference type="RefSeq" id="WP_073983756.1">
    <property type="nucleotide sequence ID" value="NZ_CAJZKY010000117.1"/>
</dbReference>
<organism evidence="4 5">
    <name type="scientific">Actinomyces bouchesdurhonensis</name>
    <dbReference type="NCBI Taxonomy" id="1852361"/>
    <lineage>
        <taxon>Bacteria</taxon>
        <taxon>Bacillati</taxon>
        <taxon>Actinomycetota</taxon>
        <taxon>Actinomycetes</taxon>
        <taxon>Actinomycetales</taxon>
        <taxon>Actinomycetaceae</taxon>
        <taxon>Actinomyces</taxon>
    </lineage>
</organism>
<accession>A0A929RNM4</accession>
<evidence type="ECO:0000313" key="5">
    <source>
        <dbReference type="Proteomes" id="UP000759246"/>
    </source>
</evidence>